<gene>
    <name evidence="1" type="ORF">OG835_04920</name>
</gene>
<protein>
    <submittedName>
        <fullName evidence="1">Uncharacterized protein</fullName>
    </submittedName>
</protein>
<name>A0ACD4ZDW7_9ACTN</name>
<proteinExistence type="predicted"/>
<keyword evidence="2" id="KW-1185">Reference proteome</keyword>
<dbReference type="Proteomes" id="UP001348369">
    <property type="component" value="Chromosome"/>
</dbReference>
<accession>A0ACD4ZDW7</accession>
<evidence type="ECO:0000313" key="2">
    <source>
        <dbReference type="Proteomes" id="UP001348369"/>
    </source>
</evidence>
<sequence length="50" mass="5169">MKFTEKSASRAASAIAASVLALPWAPTSKLTTPRAPNLPVTSARAAVFGR</sequence>
<dbReference type="EMBL" id="CP109109">
    <property type="protein sequence ID" value="WSB96403.1"/>
    <property type="molecule type" value="Genomic_DNA"/>
</dbReference>
<evidence type="ECO:0000313" key="1">
    <source>
        <dbReference type="EMBL" id="WSB96403.1"/>
    </source>
</evidence>
<organism evidence="1 2">
    <name type="scientific">Streptomyces scopuliridis</name>
    <dbReference type="NCBI Taxonomy" id="452529"/>
    <lineage>
        <taxon>Bacteria</taxon>
        <taxon>Bacillati</taxon>
        <taxon>Actinomycetota</taxon>
        <taxon>Actinomycetes</taxon>
        <taxon>Kitasatosporales</taxon>
        <taxon>Streptomycetaceae</taxon>
        <taxon>Streptomyces</taxon>
    </lineage>
</organism>
<reference evidence="1" key="1">
    <citation type="submission" date="2022-10" db="EMBL/GenBank/DDBJ databases">
        <title>The complete genomes of actinobacterial strains from the NBC collection.</title>
        <authorList>
            <person name="Joergensen T.S."/>
            <person name="Alvarez Arevalo M."/>
            <person name="Sterndorff E.B."/>
            <person name="Faurdal D."/>
            <person name="Vuksanovic O."/>
            <person name="Mourched A.-S."/>
            <person name="Charusanti P."/>
            <person name="Shaw S."/>
            <person name="Blin K."/>
            <person name="Weber T."/>
        </authorList>
    </citation>
    <scope>NUCLEOTIDE SEQUENCE</scope>
    <source>
        <strain evidence="1">NBC 01771</strain>
    </source>
</reference>